<dbReference type="EMBL" id="PKPP01002524">
    <property type="protein sequence ID" value="PWA74706.1"/>
    <property type="molecule type" value="Genomic_DNA"/>
</dbReference>
<dbReference type="OrthoDB" id="1731907at2759"/>
<dbReference type="Proteomes" id="UP000245207">
    <property type="component" value="Unassembled WGS sequence"/>
</dbReference>
<comment type="caution">
    <text evidence="1">The sequence shown here is derived from an EMBL/GenBank/DDBJ whole genome shotgun (WGS) entry which is preliminary data.</text>
</comment>
<gene>
    <name evidence="1" type="ORF">CTI12_AA249150</name>
</gene>
<sequence length="157" mass="18393">MYAIRVDKVFRQVDDSYIAINATDIIELLTDQQLECGIMTLFDIRHYVLFIICPKCGMAFILNSSKDSSKNVKTYRLAGLVESVVGSLRWEFPAVNNRQPFDWECGFYMMKWMHDFVLKYPNDNFPNIVPWSDERPLENKELNAIVGAWFTLWCFSL</sequence>
<proteinExistence type="predicted"/>
<evidence type="ECO:0000313" key="1">
    <source>
        <dbReference type="EMBL" id="PWA74706.1"/>
    </source>
</evidence>
<dbReference type="Gene3D" id="3.40.395.10">
    <property type="entry name" value="Adenoviral Proteinase, Chain A"/>
    <property type="match status" value="1"/>
</dbReference>
<reference evidence="1 2" key="1">
    <citation type="journal article" date="2018" name="Mol. Plant">
        <title>The genome of Artemisia annua provides insight into the evolution of Asteraceae family and artemisinin biosynthesis.</title>
        <authorList>
            <person name="Shen Q."/>
            <person name="Zhang L."/>
            <person name="Liao Z."/>
            <person name="Wang S."/>
            <person name="Yan T."/>
            <person name="Shi P."/>
            <person name="Liu M."/>
            <person name="Fu X."/>
            <person name="Pan Q."/>
            <person name="Wang Y."/>
            <person name="Lv Z."/>
            <person name="Lu X."/>
            <person name="Zhang F."/>
            <person name="Jiang W."/>
            <person name="Ma Y."/>
            <person name="Chen M."/>
            <person name="Hao X."/>
            <person name="Li L."/>
            <person name="Tang Y."/>
            <person name="Lv G."/>
            <person name="Zhou Y."/>
            <person name="Sun X."/>
            <person name="Brodelius P.E."/>
            <person name="Rose J.K.C."/>
            <person name="Tang K."/>
        </authorList>
    </citation>
    <scope>NUCLEOTIDE SEQUENCE [LARGE SCALE GENOMIC DNA]</scope>
    <source>
        <strain evidence="2">cv. Huhao1</strain>
        <tissue evidence="1">Leaf</tissue>
    </source>
</reference>
<dbReference type="SUPFAM" id="SSF54001">
    <property type="entry name" value="Cysteine proteinases"/>
    <property type="match status" value="1"/>
</dbReference>
<organism evidence="1 2">
    <name type="scientific">Artemisia annua</name>
    <name type="common">Sweet wormwood</name>
    <dbReference type="NCBI Taxonomy" id="35608"/>
    <lineage>
        <taxon>Eukaryota</taxon>
        <taxon>Viridiplantae</taxon>
        <taxon>Streptophyta</taxon>
        <taxon>Embryophyta</taxon>
        <taxon>Tracheophyta</taxon>
        <taxon>Spermatophyta</taxon>
        <taxon>Magnoliopsida</taxon>
        <taxon>eudicotyledons</taxon>
        <taxon>Gunneridae</taxon>
        <taxon>Pentapetalae</taxon>
        <taxon>asterids</taxon>
        <taxon>campanulids</taxon>
        <taxon>Asterales</taxon>
        <taxon>Asteraceae</taxon>
        <taxon>Asteroideae</taxon>
        <taxon>Anthemideae</taxon>
        <taxon>Artemisiinae</taxon>
        <taxon>Artemisia</taxon>
    </lineage>
</organism>
<evidence type="ECO:0000313" key="2">
    <source>
        <dbReference type="Proteomes" id="UP000245207"/>
    </source>
</evidence>
<protein>
    <recommendedName>
        <fullName evidence="3">Ulp1 protease family, C-terminal catalytic domain-containing protein</fullName>
    </recommendedName>
</protein>
<name>A0A2U1NMJ1_ARTAN</name>
<evidence type="ECO:0008006" key="3">
    <source>
        <dbReference type="Google" id="ProtNLM"/>
    </source>
</evidence>
<dbReference type="InterPro" id="IPR038765">
    <property type="entry name" value="Papain-like_cys_pep_sf"/>
</dbReference>
<dbReference type="AlphaFoldDB" id="A0A2U1NMJ1"/>
<accession>A0A2U1NMJ1</accession>
<keyword evidence="2" id="KW-1185">Reference proteome</keyword>